<protein>
    <recommendedName>
        <fullName evidence="5">DUF1738 domain-containing protein</fullName>
    </recommendedName>
</protein>
<dbReference type="RefSeq" id="WP_081161936.1">
    <property type="nucleotide sequence ID" value="NZ_LWBP01000043.1"/>
</dbReference>
<sequence>MNVKQKTTSQDVHSFVASRMIEQLQLGIIPWIERYSEHPQYINGYPMDYINVLLLGTLGYPRKVFVTSKQLKRNNITIKRGEKGFTIIGMRHGTCRPALYCTTVYHPVNFNGVYDDLLPTEKIERNPLKACQKIVSGMPKLPRIIPDLAPAYYSLSSDSIKMPEQERFETKDQYYSSLFYVLAQSTGHPSRMKRPCSFYRSPDDPKSHTLEDLITEMTTGYLCNHAGIFPSFLIKYHSDCDGWLREIKRNKEMVVTGAMYAQESINYILNRNPMLNPIQTGVYSPKEAK</sequence>
<feature type="domain" description="N-terminal" evidence="1">
    <location>
        <begin position="11"/>
        <end position="88"/>
    </location>
</feature>
<dbReference type="InterPro" id="IPR041459">
    <property type="entry name" value="MPTase-PolyVal"/>
</dbReference>
<dbReference type="InterPro" id="IPR013610">
    <property type="entry name" value="ArdC_N"/>
</dbReference>
<evidence type="ECO:0000313" key="4">
    <source>
        <dbReference type="Proteomes" id="UP000192276"/>
    </source>
</evidence>
<organism evidence="3 4">
    <name type="scientific">Niastella populi</name>
    <dbReference type="NCBI Taxonomy" id="550983"/>
    <lineage>
        <taxon>Bacteria</taxon>
        <taxon>Pseudomonadati</taxon>
        <taxon>Bacteroidota</taxon>
        <taxon>Chitinophagia</taxon>
        <taxon>Chitinophagales</taxon>
        <taxon>Chitinophagaceae</taxon>
        <taxon>Niastella</taxon>
    </lineage>
</organism>
<evidence type="ECO:0008006" key="5">
    <source>
        <dbReference type="Google" id="ProtNLM"/>
    </source>
</evidence>
<dbReference type="Pfam" id="PF08401">
    <property type="entry name" value="ArdcN"/>
    <property type="match status" value="1"/>
</dbReference>
<reference evidence="4" key="1">
    <citation type="submission" date="2016-04" db="EMBL/GenBank/DDBJ databases">
        <authorList>
            <person name="Chen L."/>
            <person name="Zhuang W."/>
            <person name="Wang G."/>
        </authorList>
    </citation>
    <scope>NUCLEOTIDE SEQUENCE [LARGE SCALE GENOMIC DNA]</scope>
    <source>
        <strain evidence="4">208</strain>
    </source>
</reference>
<dbReference type="OrthoDB" id="9792687at2"/>
<dbReference type="GO" id="GO:0003697">
    <property type="term" value="F:single-stranded DNA binding"/>
    <property type="evidence" value="ECO:0007669"/>
    <property type="project" value="InterPro"/>
</dbReference>
<keyword evidence="4" id="KW-1185">Reference proteome</keyword>
<name>A0A1V9GA34_9BACT</name>
<comment type="caution">
    <text evidence="3">The sequence shown here is derived from an EMBL/GenBank/DDBJ whole genome shotgun (WGS) entry which is preliminary data.</text>
</comment>
<dbReference type="Proteomes" id="UP000192276">
    <property type="component" value="Unassembled WGS sequence"/>
</dbReference>
<evidence type="ECO:0000313" key="3">
    <source>
        <dbReference type="EMBL" id="OQP67483.1"/>
    </source>
</evidence>
<accession>A0A1V9GA34</accession>
<feature type="domain" description="Polyvalent protein metallopeptidase" evidence="2">
    <location>
        <begin position="150"/>
        <end position="258"/>
    </location>
</feature>
<evidence type="ECO:0000259" key="1">
    <source>
        <dbReference type="Pfam" id="PF08401"/>
    </source>
</evidence>
<gene>
    <name evidence="3" type="ORF">A4R26_33420</name>
</gene>
<dbReference type="STRING" id="550983.A4R26_33420"/>
<proteinExistence type="predicted"/>
<evidence type="ECO:0000259" key="2">
    <source>
        <dbReference type="Pfam" id="PF18818"/>
    </source>
</evidence>
<dbReference type="EMBL" id="LWBP01000043">
    <property type="protein sequence ID" value="OQP67483.1"/>
    <property type="molecule type" value="Genomic_DNA"/>
</dbReference>
<dbReference type="AlphaFoldDB" id="A0A1V9GA34"/>
<dbReference type="Pfam" id="PF18818">
    <property type="entry name" value="MPTase-PolyVal"/>
    <property type="match status" value="1"/>
</dbReference>